<dbReference type="OrthoDB" id="694608at2759"/>
<dbReference type="AlphaFoldDB" id="A0A835FHS2"/>
<dbReference type="Gene3D" id="1.20.1280.50">
    <property type="match status" value="1"/>
</dbReference>
<name>A0A835FHS2_9POAL</name>
<dbReference type="EMBL" id="JACEFO010000866">
    <property type="protein sequence ID" value="KAF8754415.1"/>
    <property type="molecule type" value="Genomic_DNA"/>
</dbReference>
<dbReference type="SMART" id="SM00256">
    <property type="entry name" value="FBOX"/>
    <property type="match status" value="1"/>
</dbReference>
<feature type="domain" description="F-box" evidence="1">
    <location>
        <begin position="1"/>
        <end position="46"/>
    </location>
</feature>
<dbReference type="PANTHER" id="PTHR34591">
    <property type="entry name" value="OS03G0653100 PROTEIN-RELATED"/>
    <property type="match status" value="1"/>
</dbReference>
<gene>
    <name evidence="2" type="ORF">HU200_011497</name>
</gene>
<reference evidence="2" key="1">
    <citation type="submission" date="2020-07" db="EMBL/GenBank/DDBJ databases">
        <title>Genome sequence and genetic diversity analysis of an under-domesticated orphan crop, white fonio (Digitaria exilis).</title>
        <authorList>
            <person name="Bennetzen J.L."/>
            <person name="Chen S."/>
            <person name="Ma X."/>
            <person name="Wang X."/>
            <person name="Yssel A.E.J."/>
            <person name="Chaluvadi S.R."/>
            <person name="Johnson M."/>
            <person name="Gangashetty P."/>
            <person name="Hamidou F."/>
            <person name="Sanogo M.D."/>
            <person name="Zwaenepoel A."/>
            <person name="Wallace J."/>
            <person name="Van De Peer Y."/>
            <person name="Van Deynze A."/>
        </authorList>
    </citation>
    <scope>NUCLEOTIDE SEQUENCE</scope>
    <source>
        <tissue evidence="2">Leaves</tissue>
    </source>
</reference>
<dbReference type="PANTHER" id="PTHR34591:SF58">
    <property type="entry name" value="F-BOX DOMAIN-CONTAINING PROTEIN"/>
    <property type="match status" value="1"/>
</dbReference>
<dbReference type="InterPro" id="IPR036047">
    <property type="entry name" value="F-box-like_dom_sf"/>
</dbReference>
<comment type="caution">
    <text evidence="2">The sequence shown here is derived from an EMBL/GenBank/DDBJ whole genome shotgun (WGS) entry which is preliminary data.</text>
</comment>
<evidence type="ECO:0000313" key="3">
    <source>
        <dbReference type="Proteomes" id="UP000636709"/>
    </source>
</evidence>
<evidence type="ECO:0000313" key="2">
    <source>
        <dbReference type="EMBL" id="KAF8754415.1"/>
    </source>
</evidence>
<dbReference type="Proteomes" id="UP000636709">
    <property type="component" value="Unassembled WGS sequence"/>
</dbReference>
<accession>A0A835FHS2</accession>
<protein>
    <recommendedName>
        <fullName evidence="1">F-box domain-containing protein</fullName>
    </recommendedName>
</protein>
<proteinExistence type="predicted"/>
<dbReference type="Pfam" id="PF00646">
    <property type="entry name" value="F-box"/>
    <property type="match status" value="1"/>
</dbReference>
<dbReference type="InterPro" id="IPR001810">
    <property type="entry name" value="F-box_dom"/>
</dbReference>
<keyword evidence="3" id="KW-1185">Reference proteome</keyword>
<organism evidence="2 3">
    <name type="scientific">Digitaria exilis</name>
    <dbReference type="NCBI Taxonomy" id="1010633"/>
    <lineage>
        <taxon>Eukaryota</taxon>
        <taxon>Viridiplantae</taxon>
        <taxon>Streptophyta</taxon>
        <taxon>Embryophyta</taxon>
        <taxon>Tracheophyta</taxon>
        <taxon>Spermatophyta</taxon>
        <taxon>Magnoliopsida</taxon>
        <taxon>Liliopsida</taxon>
        <taxon>Poales</taxon>
        <taxon>Poaceae</taxon>
        <taxon>PACMAD clade</taxon>
        <taxon>Panicoideae</taxon>
        <taxon>Panicodae</taxon>
        <taxon>Paniceae</taxon>
        <taxon>Anthephorinae</taxon>
        <taxon>Digitaria</taxon>
    </lineage>
</organism>
<dbReference type="PROSITE" id="PS50181">
    <property type="entry name" value="FBOX"/>
    <property type="match status" value="1"/>
</dbReference>
<evidence type="ECO:0000259" key="1">
    <source>
        <dbReference type="PROSITE" id="PS50181"/>
    </source>
</evidence>
<sequence>MAQLLPDDVLADILGRLPPRSLALSRCACRAWRNVVDSRDMLCADLLLPHALGGIFYNLKDAAPSSRFLAHPSVRDAIPGFLDDYTHEDEVHGHCNGLLLLKDSVANPATQQWASLPPRPSLYMGNKYYATCGSHLVYDPAVSPHYQVVSIPYDNPCKSKQELDPTREKSVEWPPSPLRLLVFSSRTGQWEEMPFLREGDPTWAAVASIPSGFQVDQCYAVYWQQQLYAYWKADSIMRYTRSSWFILI</sequence>
<dbReference type="SUPFAM" id="SSF81383">
    <property type="entry name" value="F-box domain"/>
    <property type="match status" value="1"/>
</dbReference>